<proteinExistence type="predicted"/>
<dbReference type="EMBL" id="BOMF01000036">
    <property type="protein sequence ID" value="GID44696.1"/>
    <property type="molecule type" value="Genomic_DNA"/>
</dbReference>
<comment type="caution">
    <text evidence="2">The sequence shown here is derived from an EMBL/GenBank/DDBJ whole genome shotgun (WGS) entry which is preliminary data.</text>
</comment>
<protein>
    <recommendedName>
        <fullName evidence="1">DeoxyPurine in DNA protein A domain-containing protein</fullName>
    </recommendedName>
</protein>
<reference evidence="2" key="1">
    <citation type="submission" date="2021-01" db="EMBL/GenBank/DDBJ databases">
        <title>Whole genome shotgun sequence of Actinoplanes capillaceus NBRC 16408.</title>
        <authorList>
            <person name="Komaki H."/>
            <person name="Tamura T."/>
        </authorList>
    </citation>
    <scope>NUCLEOTIDE SEQUENCE [LARGE SCALE GENOMIC DNA]</scope>
    <source>
        <strain evidence="2">NBRC 16408</strain>
    </source>
</reference>
<organism evidence="2">
    <name type="scientific">Actinoplanes campanulatus</name>
    <dbReference type="NCBI Taxonomy" id="113559"/>
    <lineage>
        <taxon>Bacteria</taxon>
        <taxon>Bacillati</taxon>
        <taxon>Actinomycetota</taxon>
        <taxon>Actinomycetes</taxon>
        <taxon>Micromonosporales</taxon>
        <taxon>Micromonosporaceae</taxon>
        <taxon>Actinoplanes</taxon>
    </lineage>
</organism>
<dbReference type="Pfam" id="PF23859">
    <property type="entry name" value="DpdA"/>
    <property type="match status" value="1"/>
</dbReference>
<sequence length="276" mass="31081">MRTLRFFLGSHHPSWLATSPVPLFVSDRRLRRYRRLPRAVQPWAGDSGGFTELSMNGTWDHGPTPGQYIDRIRRYHHEIGRLAWVAPQDWMCEPFILARTGLTVARHQQLTVDNYLRLRDLAADADLPPDLVTPVVQGWLPDDYLRCVDLYGRNGVDLTRVPLVGVGSVCRRQSTDDAGRILTNLHSVGVTRLHGFGFKVQGLQRFGALLASADSLAWSYAARRQPPLPGCTSHINCANCPRFAYRWHQRHIAPLLTARTAAWIQPSLFTTEGVAA</sequence>
<evidence type="ECO:0000313" key="2">
    <source>
        <dbReference type="EMBL" id="GID44696.1"/>
    </source>
</evidence>
<gene>
    <name evidence="2" type="ORF">Aca07nite_19710</name>
</gene>
<dbReference type="RefSeq" id="WP_239140239.1">
    <property type="nucleotide sequence ID" value="NZ_BAAAGQ010000007.1"/>
</dbReference>
<name>A0ABQ3WFB1_9ACTN</name>
<evidence type="ECO:0000259" key="1">
    <source>
        <dbReference type="Pfam" id="PF23859"/>
    </source>
</evidence>
<feature type="domain" description="DeoxyPurine in DNA protein A" evidence="1">
    <location>
        <begin position="5"/>
        <end position="253"/>
    </location>
</feature>
<dbReference type="InterPro" id="IPR055645">
    <property type="entry name" value="DpdA"/>
</dbReference>
<accession>A0ABQ3WFB1</accession>